<feature type="transmembrane region" description="Helical" evidence="1">
    <location>
        <begin position="7"/>
        <end position="26"/>
    </location>
</feature>
<keyword evidence="1" id="KW-0812">Transmembrane</keyword>
<feature type="transmembrane region" description="Helical" evidence="1">
    <location>
        <begin position="46"/>
        <end position="71"/>
    </location>
</feature>
<dbReference type="Pfam" id="PF11196">
    <property type="entry name" value="DUF2834"/>
    <property type="match status" value="1"/>
</dbReference>
<proteinExistence type="predicted"/>
<dbReference type="EMBL" id="JAGEOJ010000016">
    <property type="protein sequence ID" value="MBO2452350.1"/>
    <property type="molecule type" value="Genomic_DNA"/>
</dbReference>
<keyword evidence="3" id="KW-1185">Reference proteome</keyword>
<evidence type="ECO:0000313" key="3">
    <source>
        <dbReference type="Proteomes" id="UP000669179"/>
    </source>
</evidence>
<organism evidence="2 3">
    <name type="scientific">Actinomadura barringtoniae</name>
    <dbReference type="NCBI Taxonomy" id="1427535"/>
    <lineage>
        <taxon>Bacteria</taxon>
        <taxon>Bacillati</taxon>
        <taxon>Actinomycetota</taxon>
        <taxon>Actinomycetes</taxon>
        <taxon>Streptosporangiales</taxon>
        <taxon>Thermomonosporaceae</taxon>
        <taxon>Actinomadura</taxon>
    </lineage>
</organism>
<feature type="transmembrane region" description="Helical" evidence="1">
    <location>
        <begin position="83"/>
        <end position="104"/>
    </location>
</feature>
<accession>A0A939TDJ1</accession>
<sequence length="122" mass="13134">MTGRDKTICVIYGVLAFGALIATWSQNIRFFGQDDNGGLTGFLKDAWANPAAASLSNDIVFVGLAAVVFMVIEARRVGVRYGWAYVIGSLLIAISVTFPLFLLARQIKLAQAREPEPAPVSS</sequence>
<keyword evidence="1" id="KW-1133">Transmembrane helix</keyword>
<dbReference type="Proteomes" id="UP000669179">
    <property type="component" value="Unassembled WGS sequence"/>
</dbReference>
<keyword evidence="1" id="KW-0472">Membrane</keyword>
<evidence type="ECO:0000256" key="1">
    <source>
        <dbReference type="SAM" id="Phobius"/>
    </source>
</evidence>
<evidence type="ECO:0000313" key="2">
    <source>
        <dbReference type="EMBL" id="MBO2452350.1"/>
    </source>
</evidence>
<protein>
    <submittedName>
        <fullName evidence="2">DUF2834 domain-containing protein</fullName>
    </submittedName>
</protein>
<gene>
    <name evidence="2" type="ORF">J4573_35035</name>
</gene>
<comment type="caution">
    <text evidence="2">The sequence shown here is derived from an EMBL/GenBank/DDBJ whole genome shotgun (WGS) entry which is preliminary data.</text>
</comment>
<dbReference type="RefSeq" id="WP_208260315.1">
    <property type="nucleotide sequence ID" value="NZ_JAGEOJ010000016.1"/>
</dbReference>
<dbReference type="AlphaFoldDB" id="A0A939TDJ1"/>
<reference evidence="2" key="1">
    <citation type="submission" date="2021-03" db="EMBL/GenBank/DDBJ databases">
        <authorList>
            <person name="Kanchanasin P."/>
            <person name="Saeng-In P."/>
            <person name="Phongsopitanun W."/>
            <person name="Yuki M."/>
            <person name="Kudo T."/>
            <person name="Ohkuma M."/>
            <person name="Tanasupawat S."/>
        </authorList>
    </citation>
    <scope>NUCLEOTIDE SEQUENCE</scope>
    <source>
        <strain evidence="2">GKU 128</strain>
    </source>
</reference>
<name>A0A939TDJ1_9ACTN</name>
<dbReference type="InterPro" id="IPR021362">
    <property type="entry name" value="DUF2834"/>
</dbReference>